<dbReference type="AlphaFoldDB" id="A0A368F146"/>
<comment type="caution">
    <text evidence="1">The sequence shown here is derived from an EMBL/GenBank/DDBJ whole genome shotgun (WGS) entry which is preliminary data.</text>
</comment>
<gene>
    <name evidence="1" type="ORF">ANCCAN_29578</name>
</gene>
<evidence type="ECO:0000313" key="1">
    <source>
        <dbReference type="EMBL" id="RCN24720.1"/>
    </source>
</evidence>
<sequence length="73" mass="8057">MLSQCPKAGLKGSHTPVNISRKSQFRDLPSLHTVLSPLSVDEIRQIARCCRITSVQFSKTDSFTTCGLVINHT</sequence>
<proteinExistence type="predicted"/>
<organism evidence="1 2">
    <name type="scientific">Ancylostoma caninum</name>
    <name type="common">Dog hookworm</name>
    <dbReference type="NCBI Taxonomy" id="29170"/>
    <lineage>
        <taxon>Eukaryota</taxon>
        <taxon>Metazoa</taxon>
        <taxon>Ecdysozoa</taxon>
        <taxon>Nematoda</taxon>
        <taxon>Chromadorea</taxon>
        <taxon>Rhabditida</taxon>
        <taxon>Rhabditina</taxon>
        <taxon>Rhabditomorpha</taxon>
        <taxon>Strongyloidea</taxon>
        <taxon>Ancylostomatidae</taxon>
        <taxon>Ancylostomatinae</taxon>
        <taxon>Ancylostoma</taxon>
    </lineage>
</organism>
<evidence type="ECO:0000313" key="2">
    <source>
        <dbReference type="Proteomes" id="UP000252519"/>
    </source>
</evidence>
<protein>
    <submittedName>
        <fullName evidence="1">Uncharacterized protein</fullName>
    </submittedName>
</protein>
<name>A0A368F146_ANCCA</name>
<keyword evidence="2" id="KW-1185">Reference proteome</keyword>
<accession>A0A368F146</accession>
<dbReference type="EMBL" id="JOJR01017312">
    <property type="protein sequence ID" value="RCN24720.1"/>
    <property type="molecule type" value="Genomic_DNA"/>
</dbReference>
<dbReference type="Proteomes" id="UP000252519">
    <property type="component" value="Unassembled WGS sequence"/>
</dbReference>
<dbReference type="OrthoDB" id="10453133at2759"/>
<reference evidence="1 2" key="1">
    <citation type="submission" date="2014-10" db="EMBL/GenBank/DDBJ databases">
        <title>Draft genome of the hookworm Ancylostoma caninum.</title>
        <authorList>
            <person name="Mitreva M."/>
        </authorList>
    </citation>
    <scope>NUCLEOTIDE SEQUENCE [LARGE SCALE GENOMIC DNA]</scope>
    <source>
        <strain evidence="1 2">Baltimore</strain>
    </source>
</reference>